<feature type="compositionally biased region" description="Polar residues" evidence="6">
    <location>
        <begin position="737"/>
        <end position="746"/>
    </location>
</feature>
<dbReference type="PROSITE" id="PS50103">
    <property type="entry name" value="ZF_C3H1"/>
    <property type="match status" value="2"/>
</dbReference>
<accession>A0A7J6UII3</accession>
<dbReference type="Pfam" id="PF00642">
    <property type="entry name" value="zf-CCCH"/>
    <property type="match status" value="2"/>
</dbReference>
<dbReference type="OMA" id="HHEEDIG"/>
<dbReference type="Proteomes" id="UP000553632">
    <property type="component" value="Unassembled WGS sequence"/>
</dbReference>
<organism evidence="8 9">
    <name type="scientific">Perkinsus olseni</name>
    <name type="common">Perkinsus atlanticus</name>
    <dbReference type="NCBI Taxonomy" id="32597"/>
    <lineage>
        <taxon>Eukaryota</taxon>
        <taxon>Sar</taxon>
        <taxon>Alveolata</taxon>
        <taxon>Perkinsozoa</taxon>
        <taxon>Perkinsea</taxon>
        <taxon>Perkinsida</taxon>
        <taxon>Perkinsidae</taxon>
        <taxon>Perkinsus</taxon>
    </lineage>
</organism>
<feature type="zinc finger region" description="C3H1-type" evidence="4">
    <location>
        <begin position="440"/>
        <end position="467"/>
    </location>
</feature>
<feature type="region of interest" description="Disordered" evidence="6">
    <location>
        <begin position="263"/>
        <end position="297"/>
    </location>
</feature>
<evidence type="ECO:0000313" key="9">
    <source>
        <dbReference type="Proteomes" id="UP000553632"/>
    </source>
</evidence>
<dbReference type="GO" id="GO:0008270">
    <property type="term" value="F:zinc ion binding"/>
    <property type="evidence" value="ECO:0007669"/>
    <property type="project" value="UniProtKB-KW"/>
</dbReference>
<reference evidence="8 9" key="1">
    <citation type="submission" date="2020-04" db="EMBL/GenBank/DDBJ databases">
        <title>Perkinsus olseni comparative genomics.</title>
        <authorList>
            <person name="Bogema D.R."/>
        </authorList>
    </citation>
    <scope>NUCLEOTIDE SEQUENCE [LARGE SCALE GENOMIC DNA]</scope>
    <source>
        <strain evidence="8 9">ATCC PRA-207</strain>
    </source>
</reference>
<feature type="compositionally biased region" description="Low complexity" evidence="6">
    <location>
        <begin position="373"/>
        <end position="385"/>
    </location>
</feature>
<feature type="compositionally biased region" description="Low complexity" evidence="6">
    <location>
        <begin position="28"/>
        <end position="59"/>
    </location>
</feature>
<feature type="coiled-coil region" evidence="5">
    <location>
        <begin position="202"/>
        <end position="238"/>
    </location>
</feature>
<evidence type="ECO:0000256" key="1">
    <source>
        <dbReference type="ARBA" id="ARBA00022723"/>
    </source>
</evidence>
<sequence length="950" mass="98699">VSDEDDATDAPSFDLTKILHESKMDTNQQQQQQPMDKQQQQPASSSVAATSTASVVSPSGGAGGSTGGLTASTPSSAHQPTAATAKQQQTATQHLLQQQIAAAAAAAAHQQAPSSSSSAAGTPFVPGQQQQQHQQPTASSQQHGSAAAAAAVAGGGGGMSNISKSIAEVLNRSSNPAATQSGIAQLMANLPRQQQIQLQLLVQQQQQARQQAQLAAAAAAQQQARANAKAVLQQQQQQQQVKTQQATGQEWGGMIQALANKLGTQVPTQQQQQATPSPIPSAAAAGTTQATKAAPGATPCPFFTTFGWCKFGDKCRYLHTSTGREPLRHLPPAMIAQLQQQLSAQVQSGQITGSVGLTQAIAASARQGAQHAAASAAAAAAQQRHTPPPSDQASAARPQQQHQGASNASTPTASTTQPQQSLMAAQIASQQEAMNLGRAKAKTLPCKFHLVGRCAYGERCAYNHDISAAVAAGAAAGAGAPSTPQQHATAAASSSQQQHPHVSERYLDQVLGNLEQQQSRHRQGADAPSTARSSGGFGSGFAGLHLPTGTQADVTAQAAAKAWGTAGLSNAAWATNAASATTSTAAAAAAVPSSASSLASSAAAAKGGSGANVHHQSKAQSKAHQQQPPSTATSGTNAPPPGIGRSTRDDDDNKHHHHHHEEDIGIRDGEDDTEYDQWNAMTFDLGDDPSSSTAAAGEAGAAGNSAQSSDFSGPPPGLGVKKGGDLPPPPGLAAAPSSNDNTNNLWENVDMYADPNLINRTAATIVGVGAKGESRPFDWIQEIALQFICETRGSGESSEEPLADPLSYVDILEALSQQHELDLVPNQLEMPHGNYGITHSGVHEIKLTLPFKTWTGTYNVKVHVKSRAALEAARKRAAEARKAKLAELARFDFKEEKPIATDLSGAWAEDEEKEDEDKTYLMNPRRADYKAWMKRKAEESARGSDVLRDE</sequence>
<dbReference type="EMBL" id="JABANO010003175">
    <property type="protein sequence ID" value="KAF4757003.1"/>
    <property type="molecule type" value="Genomic_DNA"/>
</dbReference>
<feature type="region of interest" description="Disordered" evidence="6">
    <location>
        <begin position="477"/>
        <end position="502"/>
    </location>
</feature>
<feature type="zinc finger region" description="C3H1-type" evidence="4">
    <location>
        <begin position="294"/>
        <end position="322"/>
    </location>
</feature>
<feature type="compositionally biased region" description="Low complexity" evidence="6">
    <location>
        <begin position="68"/>
        <end position="91"/>
    </location>
</feature>
<feature type="compositionally biased region" description="Low complexity" evidence="6">
    <location>
        <begin position="690"/>
        <end position="709"/>
    </location>
</feature>
<dbReference type="InterPro" id="IPR000571">
    <property type="entry name" value="Znf_CCCH"/>
</dbReference>
<evidence type="ECO:0000256" key="6">
    <source>
        <dbReference type="SAM" id="MobiDB-lite"/>
    </source>
</evidence>
<feature type="non-terminal residue" evidence="8">
    <location>
        <position position="1"/>
    </location>
</feature>
<feature type="domain" description="C3H1-type" evidence="7">
    <location>
        <begin position="294"/>
        <end position="322"/>
    </location>
</feature>
<evidence type="ECO:0000256" key="4">
    <source>
        <dbReference type="PROSITE-ProRule" id="PRU00723"/>
    </source>
</evidence>
<feature type="compositionally biased region" description="Basic and acidic residues" evidence="6">
    <location>
        <begin position="646"/>
        <end position="668"/>
    </location>
</feature>
<feature type="region of interest" description="Disordered" evidence="6">
    <location>
        <begin position="106"/>
        <end position="155"/>
    </location>
</feature>
<evidence type="ECO:0000313" key="8">
    <source>
        <dbReference type="EMBL" id="KAF4757003.1"/>
    </source>
</evidence>
<keyword evidence="3 4" id="KW-0862">Zinc</keyword>
<dbReference type="SMART" id="SM00356">
    <property type="entry name" value="ZnF_C3H1"/>
    <property type="match status" value="2"/>
</dbReference>
<evidence type="ECO:0000256" key="2">
    <source>
        <dbReference type="ARBA" id="ARBA00022771"/>
    </source>
</evidence>
<feature type="compositionally biased region" description="Low complexity" evidence="6">
    <location>
        <begin position="128"/>
        <end position="152"/>
    </location>
</feature>
<dbReference type="InterPro" id="IPR036855">
    <property type="entry name" value="Znf_CCCH_sf"/>
</dbReference>
<protein>
    <recommendedName>
        <fullName evidence="7">C3H1-type domain-containing protein</fullName>
    </recommendedName>
</protein>
<dbReference type="SUPFAM" id="SSF90229">
    <property type="entry name" value="CCCH zinc finger"/>
    <property type="match status" value="2"/>
</dbReference>
<evidence type="ECO:0000259" key="7">
    <source>
        <dbReference type="PROSITE" id="PS50103"/>
    </source>
</evidence>
<feature type="region of interest" description="Disordered" evidence="6">
    <location>
        <begin position="1"/>
        <end position="91"/>
    </location>
</feature>
<dbReference type="Gene3D" id="2.30.30.1190">
    <property type="match status" value="1"/>
</dbReference>
<comment type="caution">
    <text evidence="8">The sequence shown here is derived from an EMBL/GenBank/DDBJ whole genome shotgun (WGS) entry which is preliminary data.</text>
</comment>
<feature type="compositionally biased region" description="Low complexity" evidence="6">
    <location>
        <begin position="618"/>
        <end position="630"/>
    </location>
</feature>
<keyword evidence="5" id="KW-0175">Coiled coil</keyword>
<feature type="compositionally biased region" description="Low complexity" evidence="6">
    <location>
        <begin position="405"/>
        <end position="421"/>
    </location>
</feature>
<feature type="compositionally biased region" description="Low complexity" evidence="6">
    <location>
        <begin position="477"/>
        <end position="500"/>
    </location>
</feature>
<name>A0A7J6UII3_PEROL</name>
<feature type="region of interest" description="Disordered" evidence="6">
    <location>
        <begin position="373"/>
        <end position="426"/>
    </location>
</feature>
<feature type="region of interest" description="Disordered" evidence="6">
    <location>
        <begin position="606"/>
        <end position="746"/>
    </location>
</feature>
<feature type="compositionally biased region" description="Polar residues" evidence="6">
    <location>
        <begin position="391"/>
        <end position="404"/>
    </location>
</feature>
<feature type="compositionally biased region" description="Low complexity" evidence="6">
    <location>
        <begin position="106"/>
        <end position="120"/>
    </location>
</feature>
<keyword evidence="1 4" id="KW-0479">Metal-binding</keyword>
<keyword evidence="9" id="KW-1185">Reference proteome</keyword>
<keyword evidence="2 4" id="KW-0863">Zinc-finger</keyword>
<feature type="domain" description="C3H1-type" evidence="7">
    <location>
        <begin position="440"/>
        <end position="467"/>
    </location>
</feature>
<evidence type="ECO:0000256" key="5">
    <source>
        <dbReference type="SAM" id="Coils"/>
    </source>
</evidence>
<dbReference type="AlphaFoldDB" id="A0A7J6UII3"/>
<proteinExistence type="predicted"/>
<feature type="region of interest" description="Disordered" evidence="6">
    <location>
        <begin position="515"/>
        <end position="544"/>
    </location>
</feature>
<evidence type="ECO:0000256" key="3">
    <source>
        <dbReference type="ARBA" id="ARBA00022833"/>
    </source>
</evidence>
<gene>
    <name evidence="8" type="ORF">FOZ63_010622</name>
</gene>